<feature type="transmembrane region" description="Helical" evidence="1">
    <location>
        <begin position="496"/>
        <end position="519"/>
    </location>
</feature>
<organism evidence="2 3">
    <name type="scientific">Neocallimastix californiae</name>
    <dbReference type="NCBI Taxonomy" id="1754190"/>
    <lineage>
        <taxon>Eukaryota</taxon>
        <taxon>Fungi</taxon>
        <taxon>Fungi incertae sedis</taxon>
        <taxon>Chytridiomycota</taxon>
        <taxon>Chytridiomycota incertae sedis</taxon>
        <taxon>Neocallimastigomycetes</taxon>
        <taxon>Neocallimastigales</taxon>
        <taxon>Neocallimastigaceae</taxon>
        <taxon>Neocallimastix</taxon>
    </lineage>
</organism>
<dbReference type="Proteomes" id="UP000193920">
    <property type="component" value="Unassembled WGS sequence"/>
</dbReference>
<feature type="transmembrane region" description="Helical" evidence="1">
    <location>
        <begin position="656"/>
        <end position="673"/>
    </location>
</feature>
<evidence type="ECO:0000256" key="1">
    <source>
        <dbReference type="SAM" id="Phobius"/>
    </source>
</evidence>
<evidence type="ECO:0008006" key="4">
    <source>
        <dbReference type="Google" id="ProtNLM"/>
    </source>
</evidence>
<gene>
    <name evidence="2" type="ORF">LY90DRAFT_285694</name>
</gene>
<evidence type="ECO:0000313" key="3">
    <source>
        <dbReference type="Proteomes" id="UP000193920"/>
    </source>
</evidence>
<feature type="transmembrane region" description="Helical" evidence="1">
    <location>
        <begin position="546"/>
        <end position="564"/>
    </location>
</feature>
<feature type="transmembrane region" description="Helical" evidence="1">
    <location>
        <begin position="470"/>
        <end position="489"/>
    </location>
</feature>
<accession>A0A1Y2D471</accession>
<name>A0A1Y2D471_9FUNG</name>
<keyword evidence="1" id="KW-1133">Transmembrane helix</keyword>
<protein>
    <recommendedName>
        <fullName evidence="4">G-protein coupled receptors family 3 profile domain-containing protein</fullName>
    </recommendedName>
</protein>
<dbReference type="SUPFAM" id="SSF53850">
    <property type="entry name" value="Periplasmic binding protein-like II"/>
    <property type="match status" value="1"/>
</dbReference>
<feature type="transmembrane region" description="Helical" evidence="1">
    <location>
        <begin position="685"/>
        <end position="707"/>
    </location>
</feature>
<proteinExistence type="predicted"/>
<keyword evidence="3" id="KW-1185">Reference proteome</keyword>
<dbReference type="EMBL" id="MCOG01000091">
    <property type="protein sequence ID" value="ORY53375.1"/>
    <property type="molecule type" value="Genomic_DNA"/>
</dbReference>
<evidence type="ECO:0000313" key="2">
    <source>
        <dbReference type="EMBL" id="ORY53375.1"/>
    </source>
</evidence>
<feature type="transmembrane region" description="Helical" evidence="1">
    <location>
        <begin position="576"/>
        <end position="596"/>
    </location>
</feature>
<feature type="transmembrane region" description="Helical" evidence="1">
    <location>
        <begin position="623"/>
        <end position="644"/>
    </location>
</feature>
<comment type="caution">
    <text evidence="2">The sequence shown here is derived from an EMBL/GenBank/DDBJ whole genome shotgun (WGS) entry which is preliminary data.</text>
</comment>
<reference evidence="2 3" key="1">
    <citation type="submission" date="2016-08" db="EMBL/GenBank/DDBJ databases">
        <title>A Parts List for Fungal Cellulosomes Revealed by Comparative Genomics.</title>
        <authorList>
            <consortium name="DOE Joint Genome Institute"/>
            <person name="Haitjema C.H."/>
            <person name="Gilmore S.P."/>
            <person name="Henske J.K."/>
            <person name="Solomon K.V."/>
            <person name="De Groot R."/>
            <person name="Kuo A."/>
            <person name="Mondo S.J."/>
            <person name="Salamov A.A."/>
            <person name="Labutti K."/>
            <person name="Zhao Z."/>
            <person name="Chiniquy J."/>
            <person name="Barry K."/>
            <person name="Brewer H.M."/>
            <person name="Purvine S.O."/>
            <person name="Wright A.T."/>
            <person name="Boxma B."/>
            <person name="Van Alen T."/>
            <person name="Hackstein J.H."/>
            <person name="Baker S.E."/>
            <person name="Grigoriev I.V."/>
            <person name="O'Malley M.A."/>
        </authorList>
    </citation>
    <scope>NUCLEOTIDE SEQUENCE [LARGE SCALE GENOMIC DNA]</scope>
    <source>
        <strain evidence="2 3">G1</strain>
    </source>
</reference>
<dbReference type="Gene3D" id="3.40.190.10">
    <property type="entry name" value="Periplasmic binding protein-like II"/>
    <property type="match status" value="1"/>
</dbReference>
<keyword evidence="1" id="KW-0472">Membrane</keyword>
<dbReference type="STRING" id="1754190.A0A1Y2D471"/>
<sequence length="782" mass="92374">MKYKIVLNYYLYILIYLIILLNKVKGEDVTIQILVQQPVVYSKSIYDPKDKFINNYINEIYSIDDNIHVNLNFTYYIFNIPIIYNAALLMKDPKYDIIIIDDRFLFSEESFIESALVKNDTLFKDYYLKNFVDLTDYVNMTELSFNNPKILEDGIINGRLYGIPYEFDFNVLYYNKIHPKLNKNYTDFDSMKNIMKSITWDEFIKGSPITDGIPLDLGFLSYDFALDLFVEYISNDLNIDSKLDPKFYENLYTDEAERIYTNFKNLITENYNMTLSMKKNEASCILYFYMNNTYPFYKGLMSDNIALHSYQSLKKYTFNYTLPPKYSTVVNKKYLVINKHSSIKLTTLVDVALKLSSKRFQILKAKNFYTIPTFDISKRFEDEDIKEYCDDYPEICTMIEEMKGIHIKDVFKSKSSTCFFEVRYYLSYSILLYLYKYLTFEKQIGTLSYIIKNIFLLKSSSKEANIYNSIVYTLMVIFIFIYIYVIYLIRKYRKYFALKVLSPVLCIFIIVGFTLQMIVPIFKFQTNSIIGCKLIYIVEPLSKNLVYIPMIAITLRIYFIYSISSIIGKKLNNFHMIIYIMTVIIIWTGITSYIYVKDEYEIYSARTILQYRFPACEKSNHTIYYYFSWIYTAIVVVTLIIMIWRIKCKCKESYKLIYAYLVIFVSIMENILYQTLFKVEKDYYLFLYTLIRIGFILCYFLCIYFLIGERLVKIMADPKNPELLYSKTALKIDISNNKTGTSSFPTILATNDITIADATYTDGTEASTSIEVVKSSNNMKKG</sequence>
<dbReference type="AlphaFoldDB" id="A0A1Y2D471"/>
<keyword evidence="1" id="KW-0812">Transmembrane</keyword>